<dbReference type="CDD" id="cd00320">
    <property type="entry name" value="cpn10"/>
    <property type="match status" value="1"/>
</dbReference>
<dbReference type="NCBIfam" id="NF001533">
    <property type="entry name" value="PRK00364.2-4"/>
    <property type="match status" value="1"/>
</dbReference>
<evidence type="ECO:0000256" key="4">
    <source>
        <dbReference type="RuleBase" id="RU000535"/>
    </source>
</evidence>
<evidence type="ECO:0000313" key="5">
    <source>
        <dbReference type="EMBL" id="AQQ09572.1"/>
    </source>
</evidence>
<keyword evidence="6" id="KW-1185">Reference proteome</keyword>
<dbReference type="AlphaFoldDB" id="A0A1Q2HQ41"/>
<proteinExistence type="inferred from homology"/>
<organism evidence="5 6">
    <name type="scientific">Sedimentisphaera cyanobacteriorum</name>
    <dbReference type="NCBI Taxonomy" id="1940790"/>
    <lineage>
        <taxon>Bacteria</taxon>
        <taxon>Pseudomonadati</taxon>
        <taxon>Planctomycetota</taxon>
        <taxon>Phycisphaerae</taxon>
        <taxon>Sedimentisphaerales</taxon>
        <taxon>Sedimentisphaeraceae</taxon>
        <taxon>Sedimentisphaera</taxon>
    </lineage>
</organism>
<evidence type="ECO:0000256" key="3">
    <source>
        <dbReference type="HAMAP-Rule" id="MF_00580"/>
    </source>
</evidence>
<name>A0A1Q2HQ41_9BACT</name>
<dbReference type="NCBIfam" id="NF001531">
    <property type="entry name" value="PRK00364.2-2"/>
    <property type="match status" value="1"/>
</dbReference>
<dbReference type="PANTHER" id="PTHR10772:SF58">
    <property type="entry name" value="CO-CHAPERONIN GROES"/>
    <property type="match status" value="1"/>
</dbReference>
<evidence type="ECO:0000313" key="6">
    <source>
        <dbReference type="Proteomes" id="UP000188273"/>
    </source>
</evidence>
<protein>
    <recommendedName>
        <fullName evidence="3">Co-chaperonin GroES</fullName>
    </recommendedName>
    <alternativeName>
        <fullName evidence="3">10 kDa chaperonin</fullName>
    </alternativeName>
    <alternativeName>
        <fullName evidence="3">Chaperonin-10</fullName>
        <shortName evidence="3">Cpn10</shortName>
    </alternativeName>
</protein>
<dbReference type="PANTHER" id="PTHR10772">
    <property type="entry name" value="10 KDA HEAT SHOCK PROTEIN"/>
    <property type="match status" value="1"/>
</dbReference>
<comment type="subcellular location">
    <subcellularLocation>
        <location evidence="3">Cytoplasm</location>
    </subcellularLocation>
</comment>
<comment type="function">
    <text evidence="3 4">Together with the chaperonin GroEL, plays an essential role in assisting protein folding. The GroEL-GroES system forms a nano-cage that allows encapsulation of the non-native substrate proteins and provides a physical environment optimized to promote and accelerate protein folding. GroES binds to the apical surface of the GroEL ring, thereby capping the opening of the GroEL channel.</text>
</comment>
<dbReference type="GO" id="GO:0044183">
    <property type="term" value="F:protein folding chaperone"/>
    <property type="evidence" value="ECO:0007669"/>
    <property type="project" value="InterPro"/>
</dbReference>
<dbReference type="PRINTS" id="PR00297">
    <property type="entry name" value="CHAPERONIN10"/>
</dbReference>
<dbReference type="InterPro" id="IPR020818">
    <property type="entry name" value="Chaperonin_GroES"/>
</dbReference>
<dbReference type="GO" id="GO:0051087">
    <property type="term" value="F:protein-folding chaperone binding"/>
    <property type="evidence" value="ECO:0007669"/>
    <property type="project" value="TreeGrafter"/>
</dbReference>
<dbReference type="Gene3D" id="2.30.33.40">
    <property type="entry name" value="GroES chaperonin"/>
    <property type="match status" value="1"/>
</dbReference>
<dbReference type="NCBIfam" id="NF001534">
    <property type="entry name" value="PRK00364.2-5"/>
    <property type="match status" value="1"/>
</dbReference>
<dbReference type="GO" id="GO:0005737">
    <property type="term" value="C:cytoplasm"/>
    <property type="evidence" value="ECO:0007669"/>
    <property type="project" value="UniProtKB-SubCell"/>
</dbReference>
<dbReference type="InterPro" id="IPR011032">
    <property type="entry name" value="GroES-like_sf"/>
</dbReference>
<keyword evidence="2 3" id="KW-0143">Chaperone</keyword>
<comment type="subunit">
    <text evidence="3">Heptamer of 7 subunits arranged in a ring. Interacts with the chaperonin GroEL.</text>
</comment>
<dbReference type="STRING" id="1940790.L21SP3_01378"/>
<comment type="similarity">
    <text evidence="1 3 4">Belongs to the GroES chaperonin family.</text>
</comment>
<evidence type="ECO:0000256" key="2">
    <source>
        <dbReference type="ARBA" id="ARBA00023186"/>
    </source>
</evidence>
<sequence length="95" mass="10261">MKIKPLSDRVVIEPSEAEEVTQGGIILPDTAKEKPLMGKITAVGEGKTLKNGENAEMSVKVGDLVAFGRFAGTDFKVDGKEYKIMHETDILGVIE</sequence>
<dbReference type="InterPro" id="IPR037124">
    <property type="entry name" value="Chaperonin_GroES_sf"/>
</dbReference>
<dbReference type="RefSeq" id="WP_077540156.1">
    <property type="nucleotide sequence ID" value="NZ_CP019633.1"/>
</dbReference>
<gene>
    <name evidence="3" type="primary">groES</name>
    <name evidence="3" type="synonym">groS</name>
    <name evidence="5" type="ORF">L21SP3_01378</name>
</gene>
<dbReference type="SMART" id="SM00883">
    <property type="entry name" value="Cpn10"/>
    <property type="match status" value="1"/>
</dbReference>
<dbReference type="InterPro" id="IPR018369">
    <property type="entry name" value="Chaprnonin_Cpn10_CS"/>
</dbReference>
<keyword evidence="3" id="KW-0963">Cytoplasm</keyword>
<accession>A0A1Q2HQ41</accession>
<dbReference type="GO" id="GO:0046872">
    <property type="term" value="F:metal ion binding"/>
    <property type="evidence" value="ECO:0007669"/>
    <property type="project" value="TreeGrafter"/>
</dbReference>
<dbReference type="GO" id="GO:0051082">
    <property type="term" value="F:unfolded protein binding"/>
    <property type="evidence" value="ECO:0007669"/>
    <property type="project" value="TreeGrafter"/>
</dbReference>
<dbReference type="HAMAP" id="MF_00580">
    <property type="entry name" value="CH10"/>
    <property type="match status" value="1"/>
</dbReference>
<dbReference type="EMBL" id="CP019633">
    <property type="protein sequence ID" value="AQQ09572.1"/>
    <property type="molecule type" value="Genomic_DNA"/>
</dbReference>
<dbReference type="GO" id="GO:0005524">
    <property type="term" value="F:ATP binding"/>
    <property type="evidence" value="ECO:0007669"/>
    <property type="project" value="InterPro"/>
</dbReference>
<dbReference type="Pfam" id="PF00166">
    <property type="entry name" value="Cpn10"/>
    <property type="match status" value="1"/>
</dbReference>
<dbReference type="FunFam" id="2.30.33.40:FF:000001">
    <property type="entry name" value="10 kDa chaperonin"/>
    <property type="match status" value="1"/>
</dbReference>
<dbReference type="KEGG" id="pbu:L21SP3_01378"/>
<dbReference type="Proteomes" id="UP000188273">
    <property type="component" value="Chromosome"/>
</dbReference>
<evidence type="ECO:0000256" key="1">
    <source>
        <dbReference type="ARBA" id="ARBA00006975"/>
    </source>
</evidence>
<dbReference type="OrthoDB" id="9806791at2"/>
<dbReference type="SUPFAM" id="SSF50129">
    <property type="entry name" value="GroES-like"/>
    <property type="match status" value="1"/>
</dbReference>
<dbReference type="PROSITE" id="PS00681">
    <property type="entry name" value="CHAPERONINS_CPN10"/>
    <property type="match status" value="1"/>
</dbReference>
<reference evidence="6" key="1">
    <citation type="submission" date="2017-02" db="EMBL/GenBank/DDBJ databases">
        <title>Comparative genomics and description of representatives of a novel lineage of planctomycetes thriving in anoxic sediments.</title>
        <authorList>
            <person name="Spring S."/>
            <person name="Bunk B."/>
            <person name="Sproer C."/>
            <person name="Klenk H.-P."/>
        </authorList>
    </citation>
    <scope>NUCLEOTIDE SEQUENCE [LARGE SCALE GENOMIC DNA]</scope>
    <source>
        <strain evidence="6">L21-RPul-D3</strain>
    </source>
</reference>